<proteinExistence type="predicted"/>
<dbReference type="InterPro" id="IPR001080">
    <property type="entry name" value="3Fe4S_ferredoxin"/>
</dbReference>
<dbReference type="PANTHER" id="PTHR36923">
    <property type="entry name" value="FERREDOXIN"/>
    <property type="match status" value="1"/>
</dbReference>
<dbReference type="GO" id="GO:0051538">
    <property type="term" value="F:3 iron, 4 sulfur cluster binding"/>
    <property type="evidence" value="ECO:0007669"/>
    <property type="project" value="UniProtKB-KW"/>
</dbReference>
<evidence type="ECO:0000256" key="4">
    <source>
        <dbReference type="ARBA" id="ARBA00022982"/>
    </source>
</evidence>
<keyword evidence="7" id="KW-0003">3Fe-4S</keyword>
<dbReference type="Gene3D" id="3.30.70.20">
    <property type="match status" value="1"/>
</dbReference>
<evidence type="ECO:0000256" key="6">
    <source>
        <dbReference type="ARBA" id="ARBA00023014"/>
    </source>
</evidence>
<evidence type="ECO:0000313" key="10">
    <source>
        <dbReference type="Proteomes" id="UP001139157"/>
    </source>
</evidence>
<evidence type="ECO:0000256" key="7">
    <source>
        <dbReference type="ARBA" id="ARBA00023291"/>
    </source>
</evidence>
<dbReference type="GO" id="GO:0009055">
    <property type="term" value="F:electron transfer activity"/>
    <property type="evidence" value="ECO:0007669"/>
    <property type="project" value="UniProtKB-UniRule"/>
</dbReference>
<evidence type="ECO:0000256" key="5">
    <source>
        <dbReference type="ARBA" id="ARBA00023004"/>
    </source>
</evidence>
<evidence type="ECO:0000256" key="1">
    <source>
        <dbReference type="ARBA" id="ARBA00001927"/>
    </source>
</evidence>
<comment type="function">
    <text evidence="8">Ferredoxins are iron-sulfur proteins that transfer electrons in a wide variety of metabolic reactions.</text>
</comment>
<dbReference type="PANTHER" id="PTHR36923:SF3">
    <property type="entry name" value="FERREDOXIN"/>
    <property type="match status" value="1"/>
</dbReference>
<dbReference type="Proteomes" id="UP001139157">
    <property type="component" value="Unassembled WGS sequence"/>
</dbReference>
<name>A0A9X2EB53_9NOCA</name>
<accession>A0A9X2EB53</accession>
<keyword evidence="4 8" id="KW-0249">Electron transport</keyword>
<gene>
    <name evidence="9" type="ORF">NDR86_26535</name>
</gene>
<reference evidence="9" key="1">
    <citation type="submission" date="2022-06" db="EMBL/GenBank/DDBJ databases">
        <title>Novel species in genus nocardia.</title>
        <authorList>
            <person name="Li F."/>
        </authorList>
    </citation>
    <scope>NUCLEOTIDE SEQUENCE</scope>
    <source>
        <strain evidence="9">CDC141</strain>
    </source>
</reference>
<evidence type="ECO:0000256" key="2">
    <source>
        <dbReference type="ARBA" id="ARBA00022448"/>
    </source>
</evidence>
<organism evidence="9 10">
    <name type="scientific">Nocardia pulmonis</name>
    <dbReference type="NCBI Taxonomy" id="2951408"/>
    <lineage>
        <taxon>Bacteria</taxon>
        <taxon>Bacillati</taxon>
        <taxon>Actinomycetota</taxon>
        <taxon>Actinomycetes</taxon>
        <taxon>Mycobacteriales</taxon>
        <taxon>Nocardiaceae</taxon>
        <taxon>Nocardia</taxon>
    </lineage>
</organism>
<keyword evidence="5 8" id="KW-0408">Iron</keyword>
<dbReference type="InterPro" id="IPR051269">
    <property type="entry name" value="Fe-S_cluster_ET"/>
</dbReference>
<evidence type="ECO:0000313" key="9">
    <source>
        <dbReference type="EMBL" id="MCM6777051.1"/>
    </source>
</evidence>
<keyword evidence="6 8" id="KW-0411">Iron-sulfur</keyword>
<protein>
    <recommendedName>
        <fullName evidence="8">Ferredoxin</fullName>
    </recommendedName>
</protein>
<evidence type="ECO:0000256" key="8">
    <source>
        <dbReference type="RuleBase" id="RU368020"/>
    </source>
</evidence>
<comment type="cofactor">
    <cofactor evidence="1">
        <name>[3Fe-4S] cluster</name>
        <dbReference type="ChEBI" id="CHEBI:21137"/>
    </cofactor>
</comment>
<keyword evidence="10" id="KW-1185">Reference proteome</keyword>
<evidence type="ECO:0000256" key="3">
    <source>
        <dbReference type="ARBA" id="ARBA00022723"/>
    </source>
</evidence>
<comment type="caution">
    <text evidence="9">The sequence shown here is derived from an EMBL/GenBank/DDBJ whole genome shotgun (WGS) entry which is preliminary data.</text>
</comment>
<dbReference type="AlphaFoldDB" id="A0A9X2EB53"/>
<dbReference type="Pfam" id="PF13370">
    <property type="entry name" value="Fer4_13"/>
    <property type="match status" value="1"/>
</dbReference>
<dbReference type="EMBL" id="JAMRXG010000013">
    <property type="protein sequence ID" value="MCM6777051.1"/>
    <property type="molecule type" value="Genomic_DNA"/>
</dbReference>
<dbReference type="PRINTS" id="PR00352">
    <property type="entry name" value="3FE4SFRDOXIN"/>
</dbReference>
<dbReference type="SUPFAM" id="SSF54862">
    <property type="entry name" value="4Fe-4S ferredoxins"/>
    <property type="match status" value="1"/>
</dbReference>
<dbReference type="RefSeq" id="WP_251915743.1">
    <property type="nucleotide sequence ID" value="NZ_JAMRXG010000013.1"/>
</dbReference>
<keyword evidence="2 8" id="KW-0813">Transport</keyword>
<dbReference type="GO" id="GO:0005506">
    <property type="term" value="F:iron ion binding"/>
    <property type="evidence" value="ECO:0007669"/>
    <property type="project" value="UniProtKB-UniRule"/>
</dbReference>
<keyword evidence="3 8" id="KW-0479">Metal-binding</keyword>
<sequence>MELGVNRDICIGAGMCALVAPDLFDQDPDDAKVLRLAEATTPEQRTALVRAVDACPSGALHLLRGVEGQ</sequence>